<dbReference type="OrthoDB" id="3724345at2759"/>
<gene>
    <name evidence="1" type="ORF">GMOD_00000857</name>
</gene>
<accession>A0A3M7M878</accession>
<name>A0A3M7M878_9PLEO</name>
<dbReference type="PANTHER" id="PTHR36922:SF1">
    <property type="entry name" value="DUF1993 DOMAIN-CONTAINING PROTEIN"/>
    <property type="match status" value="1"/>
</dbReference>
<reference evidence="1 2" key="1">
    <citation type="journal article" date="2014" name="PLoS ONE">
        <title>De novo Genome Assembly of the Fungal Plant Pathogen Pyrenophora semeniperda.</title>
        <authorList>
            <person name="Soliai M.M."/>
            <person name="Meyer S.E."/>
            <person name="Udall J.A."/>
            <person name="Elzinga D.E."/>
            <person name="Hermansen R.A."/>
            <person name="Bodily P.M."/>
            <person name="Hart A.A."/>
            <person name="Coleman C.E."/>
        </authorList>
    </citation>
    <scope>NUCLEOTIDE SEQUENCE [LARGE SCALE GENOMIC DNA]</scope>
    <source>
        <strain evidence="1 2">CCB06</strain>
        <tissue evidence="1">Mycelium</tissue>
    </source>
</reference>
<evidence type="ECO:0000313" key="2">
    <source>
        <dbReference type="Proteomes" id="UP000265663"/>
    </source>
</evidence>
<dbReference type="EMBL" id="KE747824">
    <property type="protein sequence ID" value="RMZ70726.1"/>
    <property type="molecule type" value="Genomic_DNA"/>
</dbReference>
<dbReference type="Pfam" id="PF09351">
    <property type="entry name" value="DUF1993"/>
    <property type="match status" value="1"/>
</dbReference>
<dbReference type="Proteomes" id="UP000265663">
    <property type="component" value="Unassembled WGS sequence"/>
</dbReference>
<evidence type="ECO:0000313" key="1">
    <source>
        <dbReference type="EMBL" id="RMZ70726.1"/>
    </source>
</evidence>
<keyword evidence="2" id="KW-1185">Reference proteome</keyword>
<dbReference type="AlphaFoldDB" id="A0A3M7M878"/>
<protein>
    <submittedName>
        <fullName evidence="1">Helix-turn-helix-domain containing type</fullName>
    </submittedName>
</protein>
<dbReference type="InterPro" id="IPR018531">
    <property type="entry name" value="DUF1993"/>
</dbReference>
<dbReference type="Gene3D" id="1.20.120.450">
    <property type="entry name" value="dinb family like domain"/>
    <property type="match status" value="1"/>
</dbReference>
<dbReference type="InterPro" id="IPR034660">
    <property type="entry name" value="DinB/YfiT-like"/>
</dbReference>
<proteinExistence type="predicted"/>
<dbReference type="PANTHER" id="PTHR36922">
    <property type="entry name" value="BLL2446 PROTEIN"/>
    <property type="match status" value="1"/>
</dbReference>
<sequence>MAPISIHTLALLPILNGLKNAHAFISKAVVHCTTTSTPPSTLLEAKLHPTMHNFVYQVYRFTDAAKLIPMRLNPALADRELKLPDTEQTFDELLARIQKTIDHLESYTESDFEGVDKETIVTVKFPQTGKGLRLGAGEYLAGQAHPNFW</sequence>
<organism evidence="1 2">
    <name type="scientific">Pyrenophora seminiperda CCB06</name>
    <dbReference type="NCBI Taxonomy" id="1302712"/>
    <lineage>
        <taxon>Eukaryota</taxon>
        <taxon>Fungi</taxon>
        <taxon>Dikarya</taxon>
        <taxon>Ascomycota</taxon>
        <taxon>Pezizomycotina</taxon>
        <taxon>Dothideomycetes</taxon>
        <taxon>Pleosporomycetidae</taxon>
        <taxon>Pleosporales</taxon>
        <taxon>Pleosporineae</taxon>
        <taxon>Pleosporaceae</taxon>
        <taxon>Pyrenophora</taxon>
    </lineage>
</organism>
<dbReference type="SUPFAM" id="SSF109854">
    <property type="entry name" value="DinB/YfiT-like putative metalloenzymes"/>
    <property type="match status" value="1"/>
</dbReference>